<dbReference type="GO" id="GO:0016020">
    <property type="term" value="C:membrane"/>
    <property type="evidence" value="ECO:0007669"/>
    <property type="project" value="UniProtKB-SubCell"/>
</dbReference>
<reference evidence="7" key="1">
    <citation type="journal article" date="2020" name="Stud. Mycol.">
        <title>101 Dothideomycetes genomes: a test case for predicting lifestyles and emergence of pathogens.</title>
        <authorList>
            <person name="Haridas S."/>
            <person name="Albert R."/>
            <person name="Binder M."/>
            <person name="Bloem J."/>
            <person name="Labutti K."/>
            <person name="Salamov A."/>
            <person name="Andreopoulos B."/>
            <person name="Baker S."/>
            <person name="Barry K."/>
            <person name="Bills G."/>
            <person name="Bluhm B."/>
            <person name="Cannon C."/>
            <person name="Castanera R."/>
            <person name="Culley D."/>
            <person name="Daum C."/>
            <person name="Ezra D."/>
            <person name="Gonzalez J."/>
            <person name="Henrissat B."/>
            <person name="Kuo A."/>
            <person name="Liang C."/>
            <person name="Lipzen A."/>
            <person name="Lutzoni F."/>
            <person name="Magnuson J."/>
            <person name="Mondo S."/>
            <person name="Nolan M."/>
            <person name="Ohm R."/>
            <person name="Pangilinan J."/>
            <person name="Park H.-J."/>
            <person name="Ramirez L."/>
            <person name="Alfaro M."/>
            <person name="Sun H."/>
            <person name="Tritt A."/>
            <person name="Yoshinaga Y."/>
            <person name="Zwiers L.-H."/>
            <person name="Turgeon B."/>
            <person name="Goodwin S."/>
            <person name="Spatafora J."/>
            <person name="Crous P."/>
            <person name="Grigoriev I."/>
        </authorList>
    </citation>
    <scope>NUCLEOTIDE SEQUENCE</scope>
    <source>
        <strain evidence="7">CBS 627.86</strain>
    </source>
</reference>
<feature type="transmembrane region" description="Helical" evidence="6">
    <location>
        <begin position="165"/>
        <end position="189"/>
    </location>
</feature>
<feature type="transmembrane region" description="Helical" evidence="6">
    <location>
        <begin position="304"/>
        <end position="328"/>
    </location>
</feature>
<dbReference type="InterPro" id="IPR011701">
    <property type="entry name" value="MFS"/>
</dbReference>
<dbReference type="PANTHER" id="PTHR43791:SF36">
    <property type="entry name" value="TRANSPORTER, PUTATIVE (AFU_ORTHOLOGUE AFUA_6G08340)-RELATED"/>
    <property type="match status" value="1"/>
</dbReference>
<feature type="transmembrane region" description="Helical" evidence="6">
    <location>
        <begin position="201"/>
        <end position="220"/>
    </location>
</feature>
<dbReference type="Gene3D" id="1.20.1250.20">
    <property type="entry name" value="MFS general substrate transporter like domains"/>
    <property type="match status" value="1"/>
</dbReference>
<evidence type="ECO:0000313" key="7">
    <source>
        <dbReference type="EMBL" id="KAF2108216.1"/>
    </source>
</evidence>
<sequence length="486" mass="54094">MAPFLRSSKALQQEGVYIGGWSFRNVLTPKKSAGVHSSAEDTVERNAVEQDWTAEEERALVRKLDLRVLFPCCIVYFLAYLDRANLGNVRILEEETPDGLEESLRLHGTDFNWAVSITYFAVTALLIPSNLLMKKISAKNFFPLVMILWGTIVMSISSVKSAAGLLAARFMLGIPESGVVPCCVLYFSFWYKPSERSFRLGVFHSANALASAVSGLLAIAMNHLNGHGGLKAWQWVFLIEGALPIGLSVVVYFLLLRFPETSTALTERQRYIAIHRFGRGSTRKTDVTWSWPAFIRIFSRPSTYVFFVSYVSLCIVCVAQATFLPTILSSFLKFSVTKSNLYTAVCNLTVLPLYWIWPFHSDWTRERMWHYIFPVLCSIPGYAVWTYASAHPDNGISNIALYGMAFLGQMVLISQPVVLSYRSSTLYGAAEQAVGGAAAVASLSIASILGMHHVAHCRLVDSHKQAPRYTPSGTAHATTKASWRRV</sequence>
<protein>
    <submittedName>
        <fullName evidence="7">Major facilitator superfamily domain-containing protein</fullName>
    </submittedName>
</protein>
<keyword evidence="5 6" id="KW-0472">Membrane</keyword>
<dbReference type="InterPro" id="IPR036259">
    <property type="entry name" value="MFS_trans_sf"/>
</dbReference>
<feature type="transmembrane region" description="Helical" evidence="6">
    <location>
        <begin position="340"/>
        <end position="357"/>
    </location>
</feature>
<feature type="transmembrane region" description="Helical" evidence="6">
    <location>
        <begin position="141"/>
        <end position="159"/>
    </location>
</feature>
<evidence type="ECO:0000256" key="3">
    <source>
        <dbReference type="ARBA" id="ARBA00022692"/>
    </source>
</evidence>
<feature type="transmembrane region" description="Helical" evidence="6">
    <location>
        <begin position="433"/>
        <end position="455"/>
    </location>
</feature>
<keyword evidence="3 6" id="KW-0812">Transmembrane</keyword>
<dbReference type="SUPFAM" id="SSF103473">
    <property type="entry name" value="MFS general substrate transporter"/>
    <property type="match status" value="1"/>
</dbReference>
<feature type="transmembrane region" description="Helical" evidence="6">
    <location>
        <begin position="111"/>
        <end position="129"/>
    </location>
</feature>
<evidence type="ECO:0000256" key="1">
    <source>
        <dbReference type="ARBA" id="ARBA00004141"/>
    </source>
</evidence>
<evidence type="ECO:0000256" key="6">
    <source>
        <dbReference type="SAM" id="Phobius"/>
    </source>
</evidence>
<feature type="transmembrane region" description="Helical" evidence="6">
    <location>
        <begin position="399"/>
        <end position="421"/>
    </location>
</feature>
<evidence type="ECO:0000256" key="2">
    <source>
        <dbReference type="ARBA" id="ARBA00022448"/>
    </source>
</evidence>
<gene>
    <name evidence="7" type="ORF">BDV96DRAFT_504894</name>
</gene>
<keyword evidence="2" id="KW-0813">Transport</keyword>
<evidence type="ECO:0000256" key="5">
    <source>
        <dbReference type="ARBA" id="ARBA00023136"/>
    </source>
</evidence>
<keyword evidence="4 6" id="KW-1133">Transmembrane helix</keyword>
<feature type="transmembrane region" description="Helical" evidence="6">
    <location>
        <begin position="369"/>
        <end position="387"/>
    </location>
</feature>
<keyword evidence="8" id="KW-1185">Reference proteome</keyword>
<accession>A0A6A5YM58</accession>
<dbReference type="PANTHER" id="PTHR43791">
    <property type="entry name" value="PERMEASE-RELATED"/>
    <property type="match status" value="1"/>
</dbReference>
<proteinExistence type="predicted"/>
<comment type="subcellular location">
    <subcellularLocation>
        <location evidence="1">Membrane</location>
        <topology evidence="1">Multi-pass membrane protein</topology>
    </subcellularLocation>
</comment>
<evidence type="ECO:0000256" key="4">
    <source>
        <dbReference type="ARBA" id="ARBA00022989"/>
    </source>
</evidence>
<dbReference type="EMBL" id="ML977349">
    <property type="protein sequence ID" value="KAF2108216.1"/>
    <property type="molecule type" value="Genomic_DNA"/>
</dbReference>
<feature type="transmembrane region" description="Helical" evidence="6">
    <location>
        <begin position="232"/>
        <end position="255"/>
    </location>
</feature>
<dbReference type="AlphaFoldDB" id="A0A6A5YM58"/>
<dbReference type="GO" id="GO:0022857">
    <property type="term" value="F:transmembrane transporter activity"/>
    <property type="evidence" value="ECO:0007669"/>
    <property type="project" value="InterPro"/>
</dbReference>
<dbReference type="Pfam" id="PF07690">
    <property type="entry name" value="MFS_1"/>
    <property type="match status" value="1"/>
</dbReference>
<dbReference type="OrthoDB" id="3932638at2759"/>
<evidence type="ECO:0000313" key="8">
    <source>
        <dbReference type="Proteomes" id="UP000799770"/>
    </source>
</evidence>
<organism evidence="7 8">
    <name type="scientific">Lophiotrema nucula</name>
    <dbReference type="NCBI Taxonomy" id="690887"/>
    <lineage>
        <taxon>Eukaryota</taxon>
        <taxon>Fungi</taxon>
        <taxon>Dikarya</taxon>
        <taxon>Ascomycota</taxon>
        <taxon>Pezizomycotina</taxon>
        <taxon>Dothideomycetes</taxon>
        <taxon>Pleosporomycetidae</taxon>
        <taxon>Pleosporales</taxon>
        <taxon>Lophiotremataceae</taxon>
        <taxon>Lophiotrema</taxon>
    </lineage>
</organism>
<dbReference type="Proteomes" id="UP000799770">
    <property type="component" value="Unassembled WGS sequence"/>
</dbReference>
<name>A0A6A5YM58_9PLEO</name>